<name>A0AAW6LTV6_RHOSG</name>
<dbReference type="RefSeq" id="WP_275233111.1">
    <property type="nucleotide sequence ID" value="NZ_JARDXE010000039.1"/>
</dbReference>
<accession>A0AAW6LTV6</accession>
<proteinExistence type="predicted"/>
<evidence type="ECO:0000313" key="2">
    <source>
        <dbReference type="Proteomes" id="UP001217325"/>
    </source>
</evidence>
<comment type="caution">
    <text evidence="1">The sequence shown here is derived from an EMBL/GenBank/DDBJ whole genome shotgun (WGS) entry which is preliminary data.</text>
</comment>
<dbReference type="AlphaFoldDB" id="A0AAW6LTV6"/>
<dbReference type="Proteomes" id="UP001217325">
    <property type="component" value="Unassembled WGS sequence"/>
</dbReference>
<evidence type="ECO:0008006" key="3">
    <source>
        <dbReference type="Google" id="ProtNLM"/>
    </source>
</evidence>
<protein>
    <recommendedName>
        <fullName evidence="3">Asp23/Gls24 family envelope stress response protein</fullName>
    </recommendedName>
</protein>
<organism evidence="1 2">
    <name type="scientific">Rhodococcus qingshengii</name>
    <dbReference type="NCBI Taxonomy" id="334542"/>
    <lineage>
        <taxon>Bacteria</taxon>
        <taxon>Bacillati</taxon>
        <taxon>Actinomycetota</taxon>
        <taxon>Actinomycetes</taxon>
        <taxon>Mycobacteriales</taxon>
        <taxon>Nocardiaceae</taxon>
        <taxon>Rhodococcus</taxon>
        <taxon>Rhodococcus erythropolis group</taxon>
    </lineage>
</organism>
<evidence type="ECO:0000313" key="1">
    <source>
        <dbReference type="EMBL" id="MDE8649959.1"/>
    </source>
</evidence>
<reference evidence="1" key="1">
    <citation type="submission" date="2023-02" db="EMBL/GenBank/DDBJ databases">
        <title>A novel hydrolase synthesized by Rhodococcus erythropolis HQ is responsible for the detoxification of Zearalenone.</title>
        <authorList>
            <person name="Hu J."/>
            <person name="Xu J."/>
        </authorList>
    </citation>
    <scope>NUCLEOTIDE SEQUENCE</scope>
    <source>
        <strain evidence="1">HQ</strain>
    </source>
</reference>
<dbReference type="EMBL" id="JARDXE010000039">
    <property type="protein sequence ID" value="MDE8649959.1"/>
    <property type="molecule type" value="Genomic_DNA"/>
</dbReference>
<sequence>MSVDACVDGSVGVVAVLGNREAIERAVSVVDGAVFPPVDGSFVWVDTGSEWFRGWVAVDRAQATALPEMSAVVTVVGVSADRGVWAGRVTPEQVIVEEPGAVALPGWWERVAPLLVETMAARRAAGAAEENKAELVAAHVRWRDALVESAHTWADENSLCSQFDNFMESHDLPGRSRTYDVEVEVTMSRRVTVSVSASNRDDAADAVDTHEVESALRDEYGIPSHVDLDLNCGDWSTENVEEA</sequence>
<gene>
    <name evidence="1" type="ORF">PXH69_33890</name>
</gene>